<organism evidence="3 4">
    <name type="scientific">Rhynchospora tenuis</name>
    <dbReference type="NCBI Taxonomy" id="198213"/>
    <lineage>
        <taxon>Eukaryota</taxon>
        <taxon>Viridiplantae</taxon>
        <taxon>Streptophyta</taxon>
        <taxon>Embryophyta</taxon>
        <taxon>Tracheophyta</taxon>
        <taxon>Spermatophyta</taxon>
        <taxon>Magnoliopsida</taxon>
        <taxon>Liliopsida</taxon>
        <taxon>Poales</taxon>
        <taxon>Cyperaceae</taxon>
        <taxon>Cyperoideae</taxon>
        <taxon>Rhynchosporeae</taxon>
        <taxon>Rhynchospora</taxon>
    </lineage>
</organism>
<evidence type="ECO:0000256" key="1">
    <source>
        <dbReference type="SAM" id="MobiDB-lite"/>
    </source>
</evidence>
<dbReference type="GO" id="GO:0003723">
    <property type="term" value="F:RNA binding"/>
    <property type="evidence" value="ECO:0007669"/>
    <property type="project" value="TreeGrafter"/>
</dbReference>
<evidence type="ECO:0000313" key="4">
    <source>
        <dbReference type="Proteomes" id="UP001210211"/>
    </source>
</evidence>
<feature type="region of interest" description="Disordered" evidence="1">
    <location>
        <begin position="165"/>
        <end position="187"/>
    </location>
</feature>
<dbReference type="SUPFAM" id="SSF101931">
    <property type="entry name" value="Pym (Within the bgcn gene intron protein, WIBG), N-terminal domain"/>
    <property type="match status" value="1"/>
</dbReference>
<dbReference type="PANTHER" id="PTHR22959:SF0">
    <property type="entry name" value="PARTNER OF Y14 AND MAGO"/>
    <property type="match status" value="1"/>
</dbReference>
<feature type="compositionally biased region" description="Basic and acidic residues" evidence="1">
    <location>
        <begin position="37"/>
        <end position="53"/>
    </location>
</feature>
<accession>A0AAD6EVU3</accession>
<proteinExistence type="predicted"/>
<gene>
    <name evidence="3" type="ORF">LUZ61_006615</name>
</gene>
<dbReference type="InterPro" id="IPR039333">
    <property type="entry name" value="PYM1"/>
</dbReference>
<name>A0AAD6EVU3_9POAL</name>
<evidence type="ECO:0000313" key="3">
    <source>
        <dbReference type="EMBL" id="KAJ3702910.1"/>
    </source>
</evidence>
<evidence type="ECO:0000259" key="2">
    <source>
        <dbReference type="SMART" id="SM01273"/>
    </source>
</evidence>
<dbReference type="AlphaFoldDB" id="A0AAD6EVU3"/>
<dbReference type="GO" id="GO:1903259">
    <property type="term" value="P:exon-exon junction complex disassembly"/>
    <property type="evidence" value="ECO:0007669"/>
    <property type="project" value="InterPro"/>
</dbReference>
<dbReference type="PANTHER" id="PTHR22959">
    <property type="entry name" value="PYM PROTEIN"/>
    <property type="match status" value="1"/>
</dbReference>
<dbReference type="GO" id="GO:0005737">
    <property type="term" value="C:cytoplasm"/>
    <property type="evidence" value="ECO:0007669"/>
    <property type="project" value="TreeGrafter"/>
</dbReference>
<dbReference type="InterPro" id="IPR036348">
    <property type="entry name" value="WIBG_N_sf"/>
</dbReference>
<feature type="region of interest" description="Disordered" evidence="1">
    <location>
        <begin position="80"/>
        <end position="148"/>
    </location>
</feature>
<dbReference type="GO" id="GO:0035145">
    <property type="term" value="C:exon-exon junction complex"/>
    <property type="evidence" value="ECO:0007669"/>
    <property type="project" value="TreeGrafter"/>
</dbReference>
<dbReference type="EMBL" id="JAMRDG010000001">
    <property type="protein sequence ID" value="KAJ3702910.1"/>
    <property type="molecule type" value="Genomic_DNA"/>
</dbReference>
<keyword evidence="4" id="KW-1185">Reference proteome</keyword>
<comment type="caution">
    <text evidence="3">The sequence shown here is derived from an EMBL/GenBank/DDBJ whole genome shotgun (WGS) entry which is preliminary data.</text>
</comment>
<dbReference type="Proteomes" id="UP001210211">
    <property type="component" value="Unassembled WGS sequence"/>
</dbReference>
<dbReference type="SMART" id="SM01273">
    <property type="entry name" value="Mago-bind"/>
    <property type="match status" value="1"/>
</dbReference>
<reference evidence="3 4" key="1">
    <citation type="journal article" date="2022" name="Cell">
        <title>Repeat-based holocentromeres influence genome architecture and karyotype evolution.</title>
        <authorList>
            <person name="Hofstatter P.G."/>
            <person name="Thangavel G."/>
            <person name="Lux T."/>
            <person name="Neumann P."/>
            <person name="Vondrak T."/>
            <person name="Novak P."/>
            <person name="Zhang M."/>
            <person name="Costa L."/>
            <person name="Castellani M."/>
            <person name="Scott A."/>
            <person name="Toegelov H."/>
            <person name="Fuchs J."/>
            <person name="Mata-Sucre Y."/>
            <person name="Dias Y."/>
            <person name="Vanzela A.L.L."/>
            <person name="Huettel B."/>
            <person name="Almeida C.C.S."/>
            <person name="Simkova H."/>
            <person name="Souza G."/>
            <person name="Pedrosa-Harand A."/>
            <person name="Macas J."/>
            <person name="Mayer K.F.X."/>
            <person name="Houben A."/>
            <person name="Marques A."/>
        </authorList>
    </citation>
    <scope>NUCLEOTIDE SEQUENCE [LARGE SCALE GENOMIC DNA]</scope>
    <source>
        <strain evidence="3">RhyTen1mFocal</strain>
    </source>
</reference>
<dbReference type="InterPro" id="IPR015362">
    <property type="entry name" value="WIBG_mago-bd"/>
</dbReference>
<feature type="domain" description="WIBG Mago-binding" evidence="2">
    <location>
        <begin position="39"/>
        <end position="65"/>
    </location>
</feature>
<sequence>MSGAPAARADSYGGGGGGGGGGSDQSSSPGRLLSIPKEGERIIAPTRRPDGTYRKAIRIRAGYVPQEEVAIYQSKGTLLKKAQPEGPPGCDPELLVKPKSKSAKRNEKKKEKRQQAALTSSADKGVDLGPSSAEADVGPSNDVDPHRKDAVDSIAGQIKSMVISGTPSAVDPTIDSADSSIPESGPLDIDKKIRALKKKIRLAEGQLQGDQQNFKPEQLEKLKKIDGWRQELKLLEEKKETLSS</sequence>
<protein>
    <recommendedName>
        <fullName evidence="2">WIBG Mago-binding domain-containing protein</fullName>
    </recommendedName>
</protein>
<dbReference type="Pfam" id="PF09282">
    <property type="entry name" value="Mago-bind"/>
    <property type="match status" value="1"/>
</dbReference>
<feature type="compositionally biased region" description="Gly residues" evidence="1">
    <location>
        <begin position="12"/>
        <end position="23"/>
    </location>
</feature>
<feature type="region of interest" description="Disordered" evidence="1">
    <location>
        <begin position="1"/>
        <end position="54"/>
    </location>
</feature>